<evidence type="ECO:0000256" key="12">
    <source>
        <dbReference type="ARBA" id="ARBA00022989"/>
    </source>
</evidence>
<dbReference type="SUPFAM" id="SSF81665">
    <property type="entry name" value="Calcium ATPase, transmembrane domain M"/>
    <property type="match status" value="1"/>
</dbReference>
<dbReference type="Pfam" id="PF00702">
    <property type="entry name" value="Hydrolase"/>
    <property type="match status" value="1"/>
</dbReference>
<keyword evidence="11" id="KW-1278">Translocase</keyword>
<dbReference type="CDD" id="cd02094">
    <property type="entry name" value="P-type_ATPase_Cu-like"/>
    <property type="match status" value="1"/>
</dbReference>
<dbReference type="RefSeq" id="WP_263049240.1">
    <property type="nucleotide sequence ID" value="NZ_CP106739.1"/>
</dbReference>
<dbReference type="PRINTS" id="PR00943">
    <property type="entry name" value="CUATPASE"/>
</dbReference>
<evidence type="ECO:0000256" key="7">
    <source>
        <dbReference type="ARBA" id="ARBA00022741"/>
    </source>
</evidence>
<dbReference type="InterPro" id="IPR036163">
    <property type="entry name" value="HMA_dom_sf"/>
</dbReference>
<dbReference type="InterPro" id="IPR018303">
    <property type="entry name" value="ATPase_P-typ_P_site"/>
</dbReference>
<evidence type="ECO:0000256" key="14">
    <source>
        <dbReference type="ARBA" id="ARBA00023065"/>
    </source>
</evidence>
<dbReference type="PROSITE" id="PS50846">
    <property type="entry name" value="HMA_2"/>
    <property type="match status" value="2"/>
</dbReference>
<evidence type="ECO:0000256" key="11">
    <source>
        <dbReference type="ARBA" id="ARBA00022967"/>
    </source>
</evidence>
<keyword evidence="15 16" id="KW-0472">Membrane</keyword>
<evidence type="ECO:0000256" key="10">
    <source>
        <dbReference type="ARBA" id="ARBA00022842"/>
    </source>
</evidence>
<proteinExistence type="inferred from homology"/>
<keyword evidence="12 16" id="KW-1133">Transmembrane helix</keyword>
<dbReference type="Pfam" id="PF00403">
    <property type="entry name" value="HMA"/>
    <property type="match status" value="2"/>
</dbReference>
<keyword evidence="6" id="KW-0677">Repeat</keyword>
<dbReference type="InterPro" id="IPR044492">
    <property type="entry name" value="P_typ_ATPase_HD_dom"/>
</dbReference>
<gene>
    <name evidence="18" type="ORF">N7U68_20730</name>
</gene>
<feature type="transmembrane region" description="Helical" evidence="16">
    <location>
        <begin position="445"/>
        <end position="468"/>
    </location>
</feature>
<feature type="transmembrane region" description="Helical" evidence="16">
    <location>
        <begin position="165"/>
        <end position="186"/>
    </location>
</feature>
<keyword evidence="19" id="KW-1185">Reference proteome</keyword>
<dbReference type="Gene3D" id="3.30.70.100">
    <property type="match status" value="2"/>
</dbReference>
<dbReference type="SFLD" id="SFLDG00002">
    <property type="entry name" value="C1.7:_P-type_atpase_like"/>
    <property type="match status" value="1"/>
</dbReference>
<dbReference type="PROSITE" id="PS00154">
    <property type="entry name" value="ATPASE_E1_E2"/>
    <property type="match status" value="1"/>
</dbReference>
<dbReference type="Proteomes" id="UP001064087">
    <property type="component" value="Plasmid unnamed3"/>
</dbReference>
<evidence type="ECO:0000256" key="4">
    <source>
        <dbReference type="ARBA" id="ARBA00022692"/>
    </source>
</evidence>
<dbReference type="SUPFAM" id="SSF55008">
    <property type="entry name" value="HMA, heavy metal-associated domain"/>
    <property type="match status" value="2"/>
</dbReference>
<dbReference type="Gene3D" id="2.70.150.10">
    <property type="entry name" value="Calcium-transporting ATPase, cytoplasmic transduction domain A"/>
    <property type="match status" value="1"/>
</dbReference>
<dbReference type="Gene3D" id="3.40.1110.10">
    <property type="entry name" value="Calcium-transporting ATPase, cytoplasmic domain N"/>
    <property type="match status" value="1"/>
</dbReference>
<sequence length="835" mass="86844">MLLSQTRPLSVQNMSCASCVGRVERALTSLPGVSDVRVNLAAESVQAQVDAPGRMGEIVTALDKAGYPVRQRTVRLDVASMTCASCVGRVDKALAAVPGVLGVNVNLASETATVTYAEGAVDLEDLLNAAKEAGYPATPAETAAPEDVNARKDAEARALARKTMLAAILVLPVFALEMGAHLVPGMHEMIGRTIGHQTSWLIQFALTSVVLAWPGRGFYTKGFPALFQSAPDMNSLVAVGTSAAYVYSVVALFAPTLLPEASRAVYFEAAAVIVVLILLGRWMEARAKGRTGAAIQKLLGLQARTARVLVDGEQKDMPIERISAGDILVVRPGERIAVDGEVTQGSANVDESMITGEPLPVAKSEGDSVTGGTVNGTGSFQFRATRVGADTTLAQIIRMVEAAQGAKLPIQGMVDRITLWFVPVVMVVAVLTVLVWLVFGPSPALSFALVAGVSVLIIACPCAMGLATPTSIMVGTGRAAEMGVLFRKGDALQQLSHVSVVAVDKTGTVTEGRPKLTDLLLAEGHDRAEVLALVAAVEARSEHPIAEAIVQAAQAEGVVRHTVDAFESITGYGVRAQVAGRDVLIGADRLMTREGLEPGTLAEAEVDLARRGRTALYAAIDGQVAAVIAVADPVKSASAAAIRALHDLGLKVAMITGDKRETAEAIARETGIDQVIAGVLPDGKVAALDELREGGKTLAFVGDGINDAPALAHADVGIAIGTGTDVAIESADVVLMSGDLRGVVNAFEVSTRTMRNIRQNLFWAFGYNVALIPVAAGVLYPAFGLLLSPVLAAGAMALSSVFVLTNALRLRRIAPAMAETATARPAATLSPTPAE</sequence>
<keyword evidence="8" id="KW-0187">Copper transport</keyword>
<evidence type="ECO:0000256" key="8">
    <source>
        <dbReference type="ARBA" id="ARBA00022796"/>
    </source>
</evidence>
<keyword evidence="4 16" id="KW-0812">Transmembrane</keyword>
<keyword evidence="7 16" id="KW-0547">Nucleotide-binding</keyword>
<comment type="similarity">
    <text evidence="2 16">Belongs to the cation transport ATPase (P-type) (TC 3.A.3) family. Type IB subfamily.</text>
</comment>
<evidence type="ECO:0000256" key="6">
    <source>
        <dbReference type="ARBA" id="ARBA00022737"/>
    </source>
</evidence>
<dbReference type="PROSITE" id="PS01047">
    <property type="entry name" value="HMA_1"/>
    <property type="match status" value="2"/>
</dbReference>
<evidence type="ECO:0000313" key="18">
    <source>
        <dbReference type="EMBL" id="UXX85270.1"/>
    </source>
</evidence>
<feature type="transmembrane region" description="Helical" evidence="16">
    <location>
        <begin position="786"/>
        <end position="808"/>
    </location>
</feature>
<dbReference type="InterPro" id="IPR023299">
    <property type="entry name" value="ATPase_P-typ_cyto_dom_N"/>
</dbReference>
<dbReference type="NCBIfam" id="TIGR01511">
    <property type="entry name" value="ATPase-IB1_Cu"/>
    <property type="match status" value="1"/>
</dbReference>
<dbReference type="SFLD" id="SFLDS00003">
    <property type="entry name" value="Haloacid_Dehalogenase"/>
    <property type="match status" value="1"/>
</dbReference>
<feature type="transmembrane region" description="Helical" evidence="16">
    <location>
        <begin position="264"/>
        <end position="282"/>
    </location>
</feature>
<evidence type="ECO:0000313" key="19">
    <source>
        <dbReference type="Proteomes" id="UP001064087"/>
    </source>
</evidence>
<evidence type="ECO:0000256" key="5">
    <source>
        <dbReference type="ARBA" id="ARBA00022723"/>
    </source>
</evidence>
<dbReference type="SUPFAM" id="SSF56784">
    <property type="entry name" value="HAD-like"/>
    <property type="match status" value="1"/>
</dbReference>
<comment type="subcellular location">
    <subcellularLocation>
        <location evidence="16">Cell membrane</location>
    </subcellularLocation>
    <subcellularLocation>
        <location evidence="1">Endomembrane system</location>
        <topology evidence="1">Multi-pass membrane protein</topology>
    </subcellularLocation>
</comment>
<evidence type="ECO:0000256" key="16">
    <source>
        <dbReference type="RuleBase" id="RU362081"/>
    </source>
</evidence>
<dbReference type="NCBIfam" id="TIGR01525">
    <property type="entry name" value="ATPase-IB_hvy"/>
    <property type="match status" value="1"/>
</dbReference>
<keyword evidence="3" id="KW-0813">Transport</keyword>
<dbReference type="InterPro" id="IPR036412">
    <property type="entry name" value="HAD-like_sf"/>
</dbReference>
<dbReference type="InterPro" id="IPR023214">
    <property type="entry name" value="HAD_sf"/>
</dbReference>
<dbReference type="InterPro" id="IPR023298">
    <property type="entry name" value="ATPase_P-typ_TM_dom_sf"/>
</dbReference>
<dbReference type="Gene3D" id="3.40.50.1000">
    <property type="entry name" value="HAD superfamily/HAD-like"/>
    <property type="match status" value="1"/>
</dbReference>
<dbReference type="NCBIfam" id="TIGR00003">
    <property type="entry name" value="copper ion binding protein"/>
    <property type="match status" value="2"/>
</dbReference>
<dbReference type="InterPro" id="IPR017969">
    <property type="entry name" value="Heavy-metal-associated_CS"/>
</dbReference>
<dbReference type="CDD" id="cd00371">
    <property type="entry name" value="HMA"/>
    <property type="match status" value="2"/>
</dbReference>
<dbReference type="InterPro" id="IPR006121">
    <property type="entry name" value="HMA_dom"/>
</dbReference>
<dbReference type="SUPFAM" id="SSF81653">
    <property type="entry name" value="Calcium ATPase, transduction domain A"/>
    <property type="match status" value="1"/>
</dbReference>
<dbReference type="InterPro" id="IPR027256">
    <property type="entry name" value="P-typ_ATPase_IB"/>
</dbReference>
<dbReference type="Pfam" id="PF00122">
    <property type="entry name" value="E1-E2_ATPase"/>
    <property type="match status" value="1"/>
</dbReference>
<dbReference type="SFLD" id="SFLDF00027">
    <property type="entry name" value="p-type_atpase"/>
    <property type="match status" value="1"/>
</dbReference>
<dbReference type="PANTHER" id="PTHR43520">
    <property type="entry name" value="ATP7, ISOFORM B"/>
    <property type="match status" value="1"/>
</dbReference>
<dbReference type="InterPro" id="IPR006122">
    <property type="entry name" value="HMA_Cu_ion-bd"/>
</dbReference>
<keyword evidence="5 16" id="KW-0479">Metal-binding</keyword>
<name>A0ABY6DGV1_9RHOB</name>
<dbReference type="NCBIfam" id="TIGR01494">
    <property type="entry name" value="ATPase_P-type"/>
    <property type="match status" value="1"/>
</dbReference>
<evidence type="ECO:0000256" key="3">
    <source>
        <dbReference type="ARBA" id="ARBA00022448"/>
    </source>
</evidence>
<evidence type="ECO:0000256" key="1">
    <source>
        <dbReference type="ARBA" id="ARBA00004127"/>
    </source>
</evidence>
<evidence type="ECO:0000256" key="9">
    <source>
        <dbReference type="ARBA" id="ARBA00022840"/>
    </source>
</evidence>
<dbReference type="EMBL" id="CP106739">
    <property type="protein sequence ID" value="UXX85270.1"/>
    <property type="molecule type" value="Genomic_DNA"/>
</dbReference>
<feature type="transmembrane region" description="Helical" evidence="16">
    <location>
        <begin position="198"/>
        <end position="215"/>
    </location>
</feature>
<keyword evidence="18" id="KW-0614">Plasmid</keyword>
<organism evidence="18 19">
    <name type="scientific">Roseovarius pelagicus</name>
    <dbReference type="NCBI Taxonomy" id="2980108"/>
    <lineage>
        <taxon>Bacteria</taxon>
        <taxon>Pseudomonadati</taxon>
        <taxon>Pseudomonadota</taxon>
        <taxon>Alphaproteobacteria</taxon>
        <taxon>Rhodobacterales</taxon>
        <taxon>Roseobacteraceae</taxon>
        <taxon>Roseovarius</taxon>
    </lineage>
</organism>
<dbReference type="InterPro" id="IPR001757">
    <property type="entry name" value="P_typ_ATPase"/>
</dbReference>
<dbReference type="InterPro" id="IPR008250">
    <property type="entry name" value="ATPase_P-typ_transduc_dom_A_sf"/>
</dbReference>
<evidence type="ECO:0000256" key="13">
    <source>
        <dbReference type="ARBA" id="ARBA00023008"/>
    </source>
</evidence>
<keyword evidence="14" id="KW-0406">Ion transport</keyword>
<feature type="domain" description="HMA" evidence="17">
    <location>
        <begin position="5"/>
        <end position="70"/>
    </location>
</feature>
<accession>A0ABY6DGV1</accession>
<evidence type="ECO:0000256" key="15">
    <source>
        <dbReference type="ARBA" id="ARBA00023136"/>
    </source>
</evidence>
<dbReference type="InterPro" id="IPR059000">
    <property type="entry name" value="ATPase_P-type_domA"/>
</dbReference>
<keyword evidence="9 16" id="KW-0067">ATP-binding</keyword>
<geneLocation type="plasmid" evidence="18 19">
    <name>unnamed3</name>
</geneLocation>
<dbReference type="PRINTS" id="PR00119">
    <property type="entry name" value="CATATPASE"/>
</dbReference>
<evidence type="ECO:0000259" key="17">
    <source>
        <dbReference type="PROSITE" id="PS50846"/>
    </source>
</evidence>
<feature type="transmembrane region" description="Helical" evidence="16">
    <location>
        <begin position="761"/>
        <end position="780"/>
    </location>
</feature>
<reference evidence="18" key="1">
    <citation type="submission" date="2022-10" db="EMBL/GenBank/DDBJ databases">
        <title>Roseovarius pelagicus sp. nov., isolated from Arctic seawater.</title>
        <authorList>
            <person name="Hong Y.W."/>
            <person name="Hwang C.Y."/>
        </authorList>
    </citation>
    <scope>NUCLEOTIDE SEQUENCE</scope>
    <source>
        <strain evidence="18">HL-MP18</strain>
        <plasmid evidence="18">unnamed3</plasmid>
    </source>
</reference>
<feature type="transmembrane region" description="Helical" evidence="16">
    <location>
        <begin position="236"/>
        <end position="258"/>
    </location>
</feature>
<feature type="transmembrane region" description="Helical" evidence="16">
    <location>
        <begin position="417"/>
        <end position="439"/>
    </location>
</feature>
<feature type="domain" description="HMA" evidence="17">
    <location>
        <begin position="72"/>
        <end position="138"/>
    </location>
</feature>
<keyword evidence="13" id="KW-0186">Copper</keyword>
<keyword evidence="16" id="KW-1003">Cell membrane</keyword>
<protein>
    <submittedName>
        <fullName evidence="18">Heavy metal translocating P-type ATPase</fullName>
    </submittedName>
</protein>
<evidence type="ECO:0000256" key="2">
    <source>
        <dbReference type="ARBA" id="ARBA00006024"/>
    </source>
</evidence>
<keyword evidence="10" id="KW-0460">Magnesium</keyword>
<dbReference type="PANTHER" id="PTHR43520:SF8">
    <property type="entry name" value="P-TYPE CU(+) TRANSPORTER"/>
    <property type="match status" value="1"/>
</dbReference>